<reference evidence="2 4" key="1">
    <citation type="journal article" date="2020" name="Stud. Mycol.">
        <title>101 Dothideomycetes genomes: a test case for predicting lifestyles and emergence of pathogens.</title>
        <authorList>
            <person name="Haridas S."/>
            <person name="Albert R."/>
            <person name="Binder M."/>
            <person name="Bloem J."/>
            <person name="Labutti K."/>
            <person name="Salamov A."/>
            <person name="Andreopoulos B."/>
            <person name="Baker S."/>
            <person name="Barry K."/>
            <person name="Bills G."/>
            <person name="Bluhm B."/>
            <person name="Cannon C."/>
            <person name="Castanera R."/>
            <person name="Culley D."/>
            <person name="Daum C."/>
            <person name="Ezra D."/>
            <person name="Gonzalez J."/>
            <person name="Henrissat B."/>
            <person name="Kuo A."/>
            <person name="Liang C."/>
            <person name="Lipzen A."/>
            <person name="Lutzoni F."/>
            <person name="Magnuson J."/>
            <person name="Mondo S."/>
            <person name="Nolan M."/>
            <person name="Ohm R."/>
            <person name="Pangilinan J."/>
            <person name="Park H.-J."/>
            <person name="Ramirez L."/>
            <person name="Alfaro M."/>
            <person name="Sun H."/>
            <person name="Tritt A."/>
            <person name="Yoshinaga Y."/>
            <person name="Zwiers L.-H."/>
            <person name="Turgeon B."/>
            <person name="Goodwin S."/>
            <person name="Spatafora J."/>
            <person name="Crous P."/>
            <person name="Grigoriev I."/>
        </authorList>
    </citation>
    <scope>NUCLEOTIDE SEQUENCE</scope>
    <source>
        <strain evidence="2 4">CBS 304.34</strain>
    </source>
</reference>
<keyword evidence="3" id="KW-1185">Reference proteome</keyword>
<feature type="compositionally biased region" description="Basic and acidic residues" evidence="1">
    <location>
        <begin position="22"/>
        <end position="36"/>
    </location>
</feature>
<dbReference type="EMBL" id="MU003694">
    <property type="protein sequence ID" value="KAF2815425.1"/>
    <property type="molecule type" value="Genomic_DNA"/>
</dbReference>
<feature type="region of interest" description="Disordered" evidence="1">
    <location>
        <begin position="1"/>
        <end position="54"/>
    </location>
</feature>
<proteinExistence type="predicted"/>
<dbReference type="GeneID" id="54464251"/>
<organism evidence="2">
    <name type="scientific">Mytilinidion resinicola</name>
    <dbReference type="NCBI Taxonomy" id="574789"/>
    <lineage>
        <taxon>Eukaryota</taxon>
        <taxon>Fungi</taxon>
        <taxon>Dikarya</taxon>
        <taxon>Ascomycota</taxon>
        <taxon>Pezizomycotina</taxon>
        <taxon>Dothideomycetes</taxon>
        <taxon>Pleosporomycetidae</taxon>
        <taxon>Mytilinidiales</taxon>
        <taxon>Mytilinidiaceae</taxon>
        <taxon>Mytilinidion</taxon>
    </lineage>
</organism>
<reference evidence="4" key="3">
    <citation type="submission" date="2025-04" db="UniProtKB">
        <authorList>
            <consortium name="RefSeq"/>
        </authorList>
    </citation>
    <scope>IDENTIFICATION</scope>
    <source>
        <strain evidence="4">CBS 304.34</strain>
    </source>
</reference>
<protein>
    <submittedName>
        <fullName evidence="2 4">Uncharacterized protein</fullName>
    </submittedName>
</protein>
<dbReference type="AlphaFoldDB" id="A0A6A6Z5F7"/>
<gene>
    <name evidence="2 4" type="ORF">BDZ99DRAFT_495187</name>
</gene>
<name>A0A6A6Z5F7_9PEZI</name>
<evidence type="ECO:0000256" key="1">
    <source>
        <dbReference type="SAM" id="MobiDB-lite"/>
    </source>
</evidence>
<evidence type="ECO:0000313" key="4">
    <source>
        <dbReference type="RefSeq" id="XP_033582389.1"/>
    </source>
</evidence>
<evidence type="ECO:0000313" key="2">
    <source>
        <dbReference type="EMBL" id="KAF2815425.1"/>
    </source>
</evidence>
<sequence length="269" mass="30423">MPPLSSRSRRPADKPPGINENSVREKLEKLSVKNMEENPVGCKTSDHTIRPSPPTPRFPVPVVLAFRPCPSWRPDISDMIPWTGDEMGPTSHLWQSPLMGGKAASLRFLGETGCSHRVRRPCCVVKGRRRRKLGWWCWWWCKDGVGASEKKIWERCTPPKWRPPALEEARWVARPPASPCLGTPDQWAQGAPHQVRKIICEWARRSVGEDDVEERLVEASVVAVLRRRRPSTIWKLREAVEEMGPASTSRGIARLEGVAMPPPNLDQAM</sequence>
<dbReference type="RefSeq" id="XP_033582389.1">
    <property type="nucleotide sequence ID" value="XM_033723358.1"/>
</dbReference>
<reference evidence="4" key="2">
    <citation type="submission" date="2020-04" db="EMBL/GenBank/DDBJ databases">
        <authorList>
            <consortium name="NCBI Genome Project"/>
        </authorList>
    </citation>
    <scope>NUCLEOTIDE SEQUENCE</scope>
    <source>
        <strain evidence="4">CBS 304.34</strain>
    </source>
</reference>
<dbReference type="Proteomes" id="UP000504636">
    <property type="component" value="Unplaced"/>
</dbReference>
<accession>A0A6A6Z5F7</accession>
<evidence type="ECO:0000313" key="3">
    <source>
        <dbReference type="Proteomes" id="UP000504636"/>
    </source>
</evidence>